<protein>
    <submittedName>
        <fullName evidence="2">Uncharacterized protein</fullName>
    </submittedName>
</protein>
<reference evidence="2" key="1">
    <citation type="submission" date="2014-09" db="EMBL/GenBank/DDBJ databases">
        <authorList>
            <person name="Magalhaes I.L.F."/>
            <person name="Oliveira U."/>
            <person name="Santos F.R."/>
            <person name="Vidigal T.H.D.A."/>
            <person name="Brescovit A.D."/>
            <person name="Santos A.J."/>
        </authorList>
    </citation>
    <scope>NUCLEOTIDE SEQUENCE</scope>
    <source>
        <tissue evidence="2">Shoot tissue taken approximately 20 cm above the soil surface</tissue>
    </source>
</reference>
<evidence type="ECO:0000256" key="1">
    <source>
        <dbReference type="SAM" id="MobiDB-lite"/>
    </source>
</evidence>
<dbReference type="EMBL" id="GBRH01236764">
    <property type="protein sequence ID" value="JAD61131.1"/>
    <property type="molecule type" value="Transcribed_RNA"/>
</dbReference>
<organism evidence="2">
    <name type="scientific">Arundo donax</name>
    <name type="common">Giant reed</name>
    <name type="synonym">Donax arundinaceus</name>
    <dbReference type="NCBI Taxonomy" id="35708"/>
    <lineage>
        <taxon>Eukaryota</taxon>
        <taxon>Viridiplantae</taxon>
        <taxon>Streptophyta</taxon>
        <taxon>Embryophyta</taxon>
        <taxon>Tracheophyta</taxon>
        <taxon>Spermatophyta</taxon>
        <taxon>Magnoliopsida</taxon>
        <taxon>Liliopsida</taxon>
        <taxon>Poales</taxon>
        <taxon>Poaceae</taxon>
        <taxon>PACMAD clade</taxon>
        <taxon>Arundinoideae</taxon>
        <taxon>Arundineae</taxon>
        <taxon>Arundo</taxon>
    </lineage>
</organism>
<feature type="compositionally biased region" description="Polar residues" evidence="1">
    <location>
        <begin position="105"/>
        <end position="116"/>
    </location>
</feature>
<reference evidence="2" key="2">
    <citation type="journal article" date="2015" name="Data Brief">
        <title>Shoot transcriptome of the giant reed, Arundo donax.</title>
        <authorList>
            <person name="Barrero R.A."/>
            <person name="Guerrero F.D."/>
            <person name="Moolhuijzen P."/>
            <person name="Goolsby J.A."/>
            <person name="Tidwell J."/>
            <person name="Bellgard S.E."/>
            <person name="Bellgard M.I."/>
        </authorList>
    </citation>
    <scope>NUCLEOTIDE SEQUENCE</scope>
    <source>
        <tissue evidence="2">Shoot tissue taken approximately 20 cm above the soil surface</tissue>
    </source>
</reference>
<evidence type="ECO:0000313" key="2">
    <source>
        <dbReference type="EMBL" id="JAD61131.1"/>
    </source>
</evidence>
<dbReference type="AlphaFoldDB" id="A0A0A9BCU3"/>
<accession>A0A0A9BCU3</accession>
<name>A0A0A9BCU3_ARUDO</name>
<sequence length="123" mass="12889">MISSELGIVVAAAGRGARPSQLQIGEAHLIEHLASNHFSDQMRVEKGQAVLPAVAGGSCAEVKAHRNDGEVVEGRGEAWWWQMGTAVKTRSSGAPGLRHGGGATGSSRTKAMSRRTTPGLMCR</sequence>
<proteinExistence type="predicted"/>
<feature type="region of interest" description="Disordered" evidence="1">
    <location>
        <begin position="89"/>
        <end position="123"/>
    </location>
</feature>